<name>A0A485L336_9STRA</name>
<keyword evidence="1" id="KW-0175">Coiled coil</keyword>
<feature type="compositionally biased region" description="Polar residues" evidence="2">
    <location>
        <begin position="83"/>
        <end position="93"/>
    </location>
</feature>
<feature type="coiled-coil region" evidence="1">
    <location>
        <begin position="223"/>
        <end position="250"/>
    </location>
</feature>
<gene>
    <name evidence="4" type="primary">Aste57867_15425</name>
    <name evidence="3" type="ORF">As57867_015369</name>
    <name evidence="4" type="ORF">ASTE57867_15425</name>
</gene>
<dbReference type="EMBL" id="VJMH01005679">
    <property type="protein sequence ID" value="KAF0693560.1"/>
    <property type="molecule type" value="Genomic_DNA"/>
</dbReference>
<evidence type="ECO:0000256" key="1">
    <source>
        <dbReference type="SAM" id="Coils"/>
    </source>
</evidence>
<organism evidence="4 5">
    <name type="scientific">Aphanomyces stellatus</name>
    <dbReference type="NCBI Taxonomy" id="120398"/>
    <lineage>
        <taxon>Eukaryota</taxon>
        <taxon>Sar</taxon>
        <taxon>Stramenopiles</taxon>
        <taxon>Oomycota</taxon>
        <taxon>Saprolegniomycetes</taxon>
        <taxon>Saprolegniales</taxon>
        <taxon>Verrucalvaceae</taxon>
        <taxon>Aphanomyces</taxon>
    </lineage>
</organism>
<dbReference type="AlphaFoldDB" id="A0A485L336"/>
<dbReference type="OrthoDB" id="269872at2759"/>
<protein>
    <submittedName>
        <fullName evidence="4">Aste57867_15425 protein</fullName>
    </submittedName>
</protein>
<evidence type="ECO:0000313" key="4">
    <source>
        <dbReference type="EMBL" id="VFT92227.1"/>
    </source>
</evidence>
<evidence type="ECO:0000313" key="3">
    <source>
        <dbReference type="EMBL" id="KAF0693560.1"/>
    </source>
</evidence>
<evidence type="ECO:0000256" key="2">
    <source>
        <dbReference type="SAM" id="MobiDB-lite"/>
    </source>
</evidence>
<proteinExistence type="predicted"/>
<reference evidence="4 5" key="1">
    <citation type="submission" date="2019-03" db="EMBL/GenBank/DDBJ databases">
        <authorList>
            <person name="Gaulin E."/>
            <person name="Dumas B."/>
        </authorList>
    </citation>
    <scope>NUCLEOTIDE SEQUENCE [LARGE SCALE GENOMIC DNA]</scope>
    <source>
        <strain evidence="4">CBS 568.67</strain>
    </source>
</reference>
<dbReference type="PANTHER" id="PTHR23313">
    <property type="entry name" value="TSEC1-RELATED"/>
    <property type="match status" value="1"/>
</dbReference>
<keyword evidence="5" id="KW-1185">Reference proteome</keyword>
<dbReference type="EMBL" id="CAADRA010005700">
    <property type="protein sequence ID" value="VFT92227.1"/>
    <property type="molecule type" value="Genomic_DNA"/>
</dbReference>
<dbReference type="SUPFAM" id="SSF57997">
    <property type="entry name" value="Tropomyosin"/>
    <property type="match status" value="1"/>
</dbReference>
<dbReference type="Proteomes" id="UP000332933">
    <property type="component" value="Unassembled WGS sequence"/>
</dbReference>
<reference evidence="3" key="2">
    <citation type="submission" date="2019-06" db="EMBL/GenBank/DDBJ databases">
        <title>Genomics analysis of Aphanomyces spp. identifies a new class of oomycete effector associated with host adaptation.</title>
        <authorList>
            <person name="Gaulin E."/>
        </authorList>
    </citation>
    <scope>NUCLEOTIDE SEQUENCE</scope>
    <source>
        <strain evidence="3">CBS 578.67</strain>
    </source>
</reference>
<feature type="coiled-coil region" evidence="1">
    <location>
        <begin position="132"/>
        <end position="180"/>
    </location>
</feature>
<evidence type="ECO:0000313" key="5">
    <source>
        <dbReference type="Proteomes" id="UP000332933"/>
    </source>
</evidence>
<feature type="region of interest" description="Disordered" evidence="2">
    <location>
        <begin position="59"/>
        <end position="114"/>
    </location>
</feature>
<sequence>MSNSSTLAAREAALVEQNNALNATSAKAQDEADLILRRGSRPVVGFNGAVGLMEAESMPSDTVALSEPKASLDSPKGGPLPTKRNQSISNIRSGSRADVLQQSPSKAGLRKEGSVAGLSALDARQRDQFATLTQLEEQIAYLVEANKTMERATEKMVDQMDQMKGEYAVLTRKLEQTQVQMEKQKGAQTTLESTFKASEGELAGVHTTLDDARRHEKHAAQSAKAVQIRLDRVTSEVEKVRQELKDVKEQKGGAAVPRVEFDRVLKEVQMLEKQKVLIMMAELMTVYKKQAKLIDILKRQKIHLEAAKDIPFTEDEFAKTLDWGS</sequence>
<accession>A0A485L336</accession>
<dbReference type="PANTHER" id="PTHR23313:SF0">
    <property type="entry name" value="TESTIS-EXPRESSED PROTEIN 9"/>
    <property type="match status" value="1"/>
</dbReference>